<dbReference type="Proteomes" id="UP001236806">
    <property type="component" value="Unassembled WGS sequence"/>
</dbReference>
<evidence type="ECO:0000313" key="2">
    <source>
        <dbReference type="Proteomes" id="UP001236806"/>
    </source>
</evidence>
<sequence length="44" mass="4856">MDNDVHMVRSCNASLTRILPRGNTELMTFVTAGTVVVLTKRVAH</sequence>
<organism evidence="1 2">
    <name type="scientific">Pseudarthrobacter siccitolerans</name>
    <dbReference type="NCBI Taxonomy" id="861266"/>
    <lineage>
        <taxon>Bacteria</taxon>
        <taxon>Bacillati</taxon>
        <taxon>Actinomycetota</taxon>
        <taxon>Actinomycetes</taxon>
        <taxon>Micrococcales</taxon>
        <taxon>Micrococcaceae</taxon>
        <taxon>Pseudarthrobacter</taxon>
    </lineage>
</organism>
<proteinExistence type="predicted"/>
<comment type="caution">
    <text evidence="1">The sequence shown here is derived from an EMBL/GenBank/DDBJ whole genome shotgun (WGS) entry which is preliminary data.</text>
</comment>
<accession>A0ABU0PH80</accession>
<protein>
    <submittedName>
        <fullName evidence="1">Uncharacterized protein</fullName>
    </submittedName>
</protein>
<dbReference type="EMBL" id="JAUSXB010000001">
    <property type="protein sequence ID" value="MDQ0673313.1"/>
    <property type="molecule type" value="Genomic_DNA"/>
</dbReference>
<gene>
    <name evidence="1" type="ORF">QFZ36_000874</name>
</gene>
<name>A0ABU0PH80_9MICC</name>
<reference evidence="1 2" key="1">
    <citation type="submission" date="2023-07" db="EMBL/GenBank/DDBJ databases">
        <title>Comparative genomics of wheat-associated soil bacteria to identify genetic determinants of phenazine resistance.</title>
        <authorList>
            <person name="Mouncey N."/>
        </authorList>
    </citation>
    <scope>NUCLEOTIDE SEQUENCE [LARGE SCALE GENOMIC DNA]</scope>
    <source>
        <strain evidence="1 2">W1I3</strain>
    </source>
</reference>
<evidence type="ECO:0000313" key="1">
    <source>
        <dbReference type="EMBL" id="MDQ0673313.1"/>
    </source>
</evidence>
<keyword evidence="2" id="KW-1185">Reference proteome</keyword>